<evidence type="ECO:0000256" key="1">
    <source>
        <dbReference type="ARBA" id="ARBA00004496"/>
    </source>
</evidence>
<organism evidence="5 6">
    <name type="scientific">Bimuria novae-zelandiae CBS 107.79</name>
    <dbReference type="NCBI Taxonomy" id="1447943"/>
    <lineage>
        <taxon>Eukaryota</taxon>
        <taxon>Fungi</taxon>
        <taxon>Dikarya</taxon>
        <taxon>Ascomycota</taxon>
        <taxon>Pezizomycotina</taxon>
        <taxon>Dothideomycetes</taxon>
        <taxon>Pleosporomycetidae</taxon>
        <taxon>Pleosporales</taxon>
        <taxon>Massarineae</taxon>
        <taxon>Didymosphaeriaceae</taxon>
        <taxon>Bimuria</taxon>
    </lineage>
</organism>
<dbReference type="PANTHER" id="PTHR45783:SF3">
    <property type="entry name" value="KINESIN LIGHT CHAIN"/>
    <property type="match status" value="1"/>
</dbReference>
<dbReference type="GO" id="GO:0019894">
    <property type="term" value="F:kinesin binding"/>
    <property type="evidence" value="ECO:0007669"/>
    <property type="project" value="TreeGrafter"/>
</dbReference>
<reference evidence="5" key="1">
    <citation type="journal article" date="2020" name="Stud. Mycol.">
        <title>101 Dothideomycetes genomes: a test case for predicting lifestyles and emergence of pathogens.</title>
        <authorList>
            <person name="Haridas S."/>
            <person name="Albert R."/>
            <person name="Binder M."/>
            <person name="Bloem J."/>
            <person name="Labutti K."/>
            <person name="Salamov A."/>
            <person name="Andreopoulos B."/>
            <person name="Baker S."/>
            <person name="Barry K."/>
            <person name="Bills G."/>
            <person name="Bluhm B."/>
            <person name="Cannon C."/>
            <person name="Castanera R."/>
            <person name="Culley D."/>
            <person name="Daum C."/>
            <person name="Ezra D."/>
            <person name="Gonzalez J."/>
            <person name="Henrissat B."/>
            <person name="Kuo A."/>
            <person name="Liang C."/>
            <person name="Lipzen A."/>
            <person name="Lutzoni F."/>
            <person name="Magnuson J."/>
            <person name="Mondo S."/>
            <person name="Nolan M."/>
            <person name="Ohm R."/>
            <person name="Pangilinan J."/>
            <person name="Park H.-J."/>
            <person name="Ramirez L."/>
            <person name="Alfaro M."/>
            <person name="Sun H."/>
            <person name="Tritt A."/>
            <person name="Yoshinaga Y."/>
            <person name="Zwiers L.-H."/>
            <person name="Turgeon B."/>
            <person name="Goodwin S."/>
            <person name="Spatafora J."/>
            <person name="Crous P."/>
            <person name="Grigoriev I."/>
        </authorList>
    </citation>
    <scope>NUCLEOTIDE SEQUENCE</scope>
    <source>
        <strain evidence="5">CBS 107.79</strain>
    </source>
</reference>
<dbReference type="AlphaFoldDB" id="A0A6A5V6R9"/>
<evidence type="ECO:0000256" key="2">
    <source>
        <dbReference type="ARBA" id="ARBA00022490"/>
    </source>
</evidence>
<sequence length="59" mass="6630">LASVLQDQGKYDEAEKLNRRALEGREKELGVQHPHALTSVSNLALVLQEQGKYKEAEKL</sequence>
<evidence type="ECO:0000313" key="5">
    <source>
        <dbReference type="EMBL" id="KAF1972360.1"/>
    </source>
</evidence>
<comment type="subcellular location">
    <subcellularLocation>
        <location evidence="1">Cytoplasm</location>
    </subcellularLocation>
</comment>
<dbReference type="PANTHER" id="PTHR45783">
    <property type="entry name" value="KINESIN LIGHT CHAIN"/>
    <property type="match status" value="1"/>
</dbReference>
<feature type="non-terminal residue" evidence="5">
    <location>
        <position position="1"/>
    </location>
</feature>
<dbReference type="GO" id="GO:0005737">
    <property type="term" value="C:cytoplasm"/>
    <property type="evidence" value="ECO:0007669"/>
    <property type="project" value="UniProtKB-SubCell"/>
</dbReference>
<dbReference type="EMBL" id="ML976687">
    <property type="protein sequence ID" value="KAF1972360.1"/>
    <property type="molecule type" value="Genomic_DNA"/>
</dbReference>
<dbReference type="Pfam" id="PF13424">
    <property type="entry name" value="TPR_12"/>
    <property type="match status" value="1"/>
</dbReference>
<evidence type="ECO:0000313" key="6">
    <source>
        <dbReference type="Proteomes" id="UP000800036"/>
    </source>
</evidence>
<proteinExistence type="predicted"/>
<accession>A0A6A5V6R9</accession>
<keyword evidence="3" id="KW-0677">Repeat</keyword>
<dbReference type="GO" id="GO:0007018">
    <property type="term" value="P:microtubule-based movement"/>
    <property type="evidence" value="ECO:0007669"/>
    <property type="project" value="TreeGrafter"/>
</dbReference>
<dbReference type="Gene3D" id="1.25.40.10">
    <property type="entry name" value="Tetratricopeptide repeat domain"/>
    <property type="match status" value="1"/>
</dbReference>
<dbReference type="InterPro" id="IPR002151">
    <property type="entry name" value="Kinesin_light"/>
</dbReference>
<dbReference type="SUPFAM" id="SSF48452">
    <property type="entry name" value="TPR-like"/>
    <property type="match status" value="1"/>
</dbReference>
<keyword evidence="4" id="KW-0802">TPR repeat</keyword>
<name>A0A6A5V6R9_9PLEO</name>
<dbReference type="GO" id="GO:0005871">
    <property type="term" value="C:kinesin complex"/>
    <property type="evidence" value="ECO:0007669"/>
    <property type="project" value="InterPro"/>
</dbReference>
<keyword evidence="2" id="KW-0963">Cytoplasm</keyword>
<keyword evidence="6" id="KW-1185">Reference proteome</keyword>
<dbReference type="InterPro" id="IPR011990">
    <property type="entry name" value="TPR-like_helical_dom_sf"/>
</dbReference>
<gene>
    <name evidence="5" type="ORF">BU23DRAFT_375359</name>
</gene>
<evidence type="ECO:0000256" key="3">
    <source>
        <dbReference type="ARBA" id="ARBA00022737"/>
    </source>
</evidence>
<protein>
    <submittedName>
        <fullName evidence="5">Uncharacterized protein</fullName>
    </submittedName>
</protein>
<dbReference type="OrthoDB" id="1658288at2759"/>
<feature type="non-terminal residue" evidence="5">
    <location>
        <position position="59"/>
    </location>
</feature>
<dbReference type="Proteomes" id="UP000800036">
    <property type="component" value="Unassembled WGS sequence"/>
</dbReference>
<evidence type="ECO:0000256" key="4">
    <source>
        <dbReference type="ARBA" id="ARBA00022803"/>
    </source>
</evidence>